<dbReference type="EMBL" id="HG994587">
    <property type="protein sequence ID" value="CAF3028484.1"/>
    <property type="molecule type" value="Genomic_DNA"/>
</dbReference>
<sequence length="113" mass="12620">MDEVSTKQNYQVVAQDGVGILRIRVGESGEEDSKIGTVPVDSEDAIWGLAMISVFFFVVFILCLMAKCSMTHGEGLRGRGRLRPEAPSFKEPDLEAPFSSTLYKYDFNHEELD</sequence>
<reference evidence="3" key="1">
    <citation type="submission" date="2021-02" db="EMBL/GenBank/DDBJ databases">
        <authorList>
            <person name="Bekaert M."/>
        </authorList>
    </citation>
    <scope>NUCLEOTIDE SEQUENCE</scope>
    <source>
        <strain evidence="3">IoA-00</strain>
    </source>
</reference>
<evidence type="ECO:0000256" key="1">
    <source>
        <dbReference type="SAM" id="MobiDB-lite"/>
    </source>
</evidence>
<keyword evidence="2" id="KW-1133">Transmembrane helix</keyword>
<organism evidence="3 4">
    <name type="scientific">Lepeophtheirus salmonis</name>
    <name type="common">Salmon louse</name>
    <name type="synonym">Caligus salmonis</name>
    <dbReference type="NCBI Taxonomy" id="72036"/>
    <lineage>
        <taxon>Eukaryota</taxon>
        <taxon>Metazoa</taxon>
        <taxon>Ecdysozoa</taxon>
        <taxon>Arthropoda</taxon>
        <taxon>Crustacea</taxon>
        <taxon>Multicrustacea</taxon>
        <taxon>Hexanauplia</taxon>
        <taxon>Copepoda</taxon>
        <taxon>Siphonostomatoida</taxon>
        <taxon>Caligidae</taxon>
        <taxon>Lepeophtheirus</taxon>
    </lineage>
</organism>
<keyword evidence="4" id="KW-1185">Reference proteome</keyword>
<feature type="region of interest" description="Disordered" evidence="1">
    <location>
        <begin position="74"/>
        <end position="94"/>
    </location>
</feature>
<proteinExistence type="predicted"/>
<keyword evidence="2" id="KW-0812">Transmembrane</keyword>
<evidence type="ECO:0000256" key="2">
    <source>
        <dbReference type="SAM" id="Phobius"/>
    </source>
</evidence>
<gene>
    <name evidence="3" type="ORF">LSAA_14492</name>
</gene>
<feature type="transmembrane region" description="Helical" evidence="2">
    <location>
        <begin position="45"/>
        <end position="66"/>
    </location>
</feature>
<protein>
    <submittedName>
        <fullName evidence="3">(salmon louse) hypothetical protein</fullName>
    </submittedName>
</protein>
<dbReference type="Proteomes" id="UP000675881">
    <property type="component" value="Chromosome 8"/>
</dbReference>
<accession>A0A7R8HD70</accession>
<dbReference type="AlphaFoldDB" id="A0A7R8HD70"/>
<keyword evidence="2" id="KW-0472">Membrane</keyword>
<name>A0A7R8HD70_LEPSM</name>
<feature type="compositionally biased region" description="Basic and acidic residues" evidence="1">
    <location>
        <begin position="74"/>
        <end position="93"/>
    </location>
</feature>
<evidence type="ECO:0000313" key="3">
    <source>
        <dbReference type="EMBL" id="CAF3028484.1"/>
    </source>
</evidence>
<evidence type="ECO:0000313" key="4">
    <source>
        <dbReference type="Proteomes" id="UP000675881"/>
    </source>
</evidence>